<sequence>MKNPFEESVKKLATEGLFLLLEDIKHRIRDALLSENQSYLQQQQQRAGIVKKEIDSRSVSGKINNQKRGQPFETN</sequence>
<dbReference type="EMBL" id="FN597644">
    <property type="protein sequence ID" value="CBI41964.1"/>
    <property type="molecule type" value="Genomic_DNA"/>
</dbReference>
<reference evidence="3" key="2">
    <citation type="journal article" date="2011" name="J. Biotechnol.">
        <title>Genome sequence of B. amyloliquefaciens type strain DSM7(T) reveals differences to plant-associated B. amyloliquefaciens FZB42.</title>
        <authorList>
            <person name="Ruckert C."/>
            <person name="Blom J."/>
            <person name="Chen X."/>
            <person name="Reva O."/>
            <person name="Borriss R."/>
        </authorList>
    </citation>
    <scope>NUCLEOTIDE SEQUENCE [LARGE SCALE GENOMIC DNA]</scope>
    <source>
        <strain evidence="3">DSM 7</strain>
    </source>
</reference>
<evidence type="ECO:0000313" key="3">
    <source>
        <dbReference type="Proteomes" id="UP000006562"/>
    </source>
</evidence>
<protein>
    <submittedName>
        <fullName evidence="2">Uncharacterized protein</fullName>
    </submittedName>
</protein>
<dbReference type="Proteomes" id="UP000006562">
    <property type="component" value="Chromosome"/>
</dbReference>
<accession>A0A9P1NGY5</accession>
<dbReference type="AlphaFoldDB" id="A0A9P1NGY5"/>
<gene>
    <name evidence="2" type="ordered locus">BAMF_0838</name>
</gene>
<keyword evidence="3" id="KW-1185">Reference proteome</keyword>
<organism evidence="2 3">
    <name type="scientific">Bacillus amyloliquefaciens (strain ATCC 23350 / DSM 7 / BCRC 11601 / CCUG 28519 / NBRC 15535 / NRRL B-14393 / F)</name>
    <dbReference type="NCBI Taxonomy" id="692420"/>
    <lineage>
        <taxon>Bacteria</taxon>
        <taxon>Bacillati</taxon>
        <taxon>Bacillota</taxon>
        <taxon>Bacilli</taxon>
        <taxon>Bacillales</taxon>
        <taxon>Bacillaceae</taxon>
        <taxon>Bacillus</taxon>
        <taxon>Bacillus amyloliquefaciens group</taxon>
    </lineage>
</organism>
<proteinExistence type="predicted"/>
<feature type="region of interest" description="Disordered" evidence="1">
    <location>
        <begin position="51"/>
        <end position="75"/>
    </location>
</feature>
<name>A0A9P1NGY5_BACAS</name>
<dbReference type="KEGG" id="bao:BAMF_0838"/>
<dbReference type="RefSeq" id="WP_013351461.1">
    <property type="nucleotide sequence ID" value="NC_014551.1"/>
</dbReference>
<evidence type="ECO:0000256" key="1">
    <source>
        <dbReference type="SAM" id="MobiDB-lite"/>
    </source>
</evidence>
<evidence type="ECO:0000313" key="2">
    <source>
        <dbReference type="EMBL" id="CBI41964.1"/>
    </source>
</evidence>
<reference evidence="2 3" key="1">
    <citation type="journal article" date="2011" name="Int. J. Syst. Evol. Microbiol.">
        <title>Relationship of Bacillus amyloliquefaciens clades associated with strains DSM 7T and FZB42T: a proposal for Bacillus amyloliquefaciens subsp. amyloliquefaciens subsp. nov. and Bacillus amyloliquefaciens subsp. plantarum subsp. nov. based on complete genome sequence comparisons.</title>
        <authorList>
            <person name="Borriss R."/>
            <person name="Chen X.H."/>
            <person name="Rueckert C."/>
            <person name="Blom J."/>
            <person name="Becker A."/>
            <person name="Baumgarth B."/>
            <person name="Fan B."/>
            <person name="Pukall R."/>
            <person name="Schumann P."/>
            <person name="Sproer C."/>
            <person name="Junge H."/>
            <person name="Vater J."/>
            <person name="Puhler A."/>
            <person name="Klenk H.P."/>
        </authorList>
    </citation>
    <scope>NUCLEOTIDE SEQUENCE [LARGE SCALE GENOMIC DNA]</scope>
    <source>
        <strain evidence="3">DSM 7</strain>
    </source>
</reference>
<feature type="compositionally biased region" description="Polar residues" evidence="1">
    <location>
        <begin position="57"/>
        <end position="75"/>
    </location>
</feature>